<proteinExistence type="predicted"/>
<reference evidence="1 2" key="1">
    <citation type="submission" date="2019-02" db="EMBL/GenBank/DDBJ databases">
        <title>High diversity of culturable Acinetobacter species in natural soil and water ecosystems.</title>
        <authorList>
            <person name="Radolfova-Krizova L."/>
            <person name="Nemec A."/>
        </authorList>
    </citation>
    <scope>NUCLEOTIDE SEQUENCE [LARGE SCALE GENOMIC DNA]</scope>
    <source>
        <strain evidence="1 2">ANC 4281</strain>
    </source>
</reference>
<dbReference type="EMBL" id="SJOA01000001">
    <property type="protein sequence ID" value="TCB62238.1"/>
    <property type="molecule type" value="Genomic_DNA"/>
</dbReference>
<dbReference type="OrthoDB" id="6711761at2"/>
<evidence type="ECO:0000313" key="2">
    <source>
        <dbReference type="Proteomes" id="UP000291380"/>
    </source>
</evidence>
<dbReference type="RefSeq" id="WP_131270194.1">
    <property type="nucleotide sequence ID" value="NZ_SJOA01000001.1"/>
</dbReference>
<dbReference type="AlphaFoldDB" id="A0A4R0ERA5"/>
<protein>
    <submittedName>
        <fullName evidence="1">Uncharacterized protein</fullName>
    </submittedName>
</protein>
<evidence type="ECO:0000313" key="1">
    <source>
        <dbReference type="EMBL" id="TCB62238.1"/>
    </source>
</evidence>
<comment type="caution">
    <text evidence="1">The sequence shown here is derived from an EMBL/GenBank/DDBJ whole genome shotgun (WGS) entry which is preliminary data.</text>
</comment>
<accession>A0A4R0ERA5</accession>
<name>A0A4R0ERA5_9GAMM</name>
<sequence length="71" mass="7961">MTNEQMVELARDLTEALAPYVISGDSARMELDSESISVIYHSLVGFTSRNEQPNVDMKLPFTVIQSLREVS</sequence>
<dbReference type="Proteomes" id="UP000291380">
    <property type="component" value="Unassembled WGS sequence"/>
</dbReference>
<organism evidence="1 2">
    <name type="scientific">Acinetobacter terrae</name>
    <dbReference type="NCBI Taxonomy" id="2731247"/>
    <lineage>
        <taxon>Bacteria</taxon>
        <taxon>Pseudomonadati</taxon>
        <taxon>Pseudomonadota</taxon>
        <taxon>Gammaproteobacteria</taxon>
        <taxon>Moraxellales</taxon>
        <taxon>Moraxellaceae</taxon>
        <taxon>Acinetobacter</taxon>
        <taxon>Acinetobacter Taxon 24</taxon>
    </lineage>
</organism>
<gene>
    <name evidence="1" type="ORF">E0H85_01575</name>
</gene>